<keyword evidence="1" id="KW-0472">Membrane</keyword>
<accession>A0A2S6GYC8</accession>
<evidence type="ECO:0000313" key="3">
    <source>
        <dbReference type="Proteomes" id="UP000239203"/>
    </source>
</evidence>
<gene>
    <name evidence="2" type="ORF">CLV40_102146</name>
</gene>
<proteinExistence type="predicted"/>
<feature type="transmembrane region" description="Helical" evidence="1">
    <location>
        <begin position="22"/>
        <end position="41"/>
    </location>
</feature>
<protein>
    <submittedName>
        <fullName evidence="2">Uncharacterized protein</fullName>
    </submittedName>
</protein>
<keyword evidence="1" id="KW-1133">Transmembrane helix</keyword>
<organism evidence="2 3">
    <name type="scientific">Actinokineospora auranticolor</name>
    <dbReference type="NCBI Taxonomy" id="155976"/>
    <lineage>
        <taxon>Bacteria</taxon>
        <taxon>Bacillati</taxon>
        <taxon>Actinomycetota</taxon>
        <taxon>Actinomycetes</taxon>
        <taxon>Pseudonocardiales</taxon>
        <taxon>Pseudonocardiaceae</taxon>
        <taxon>Actinokineospora</taxon>
    </lineage>
</organism>
<comment type="caution">
    <text evidence="2">The sequence shown here is derived from an EMBL/GenBank/DDBJ whole genome shotgun (WGS) entry which is preliminary data.</text>
</comment>
<sequence length="45" mass="4822">MITLGNVGRDQPSEPQETVRNLVGAGGAIMFGMWAFASSGVKKRR</sequence>
<keyword evidence="1" id="KW-0812">Transmembrane</keyword>
<reference evidence="2 3" key="1">
    <citation type="submission" date="2018-02" db="EMBL/GenBank/DDBJ databases">
        <title>Genomic Encyclopedia of Archaeal and Bacterial Type Strains, Phase II (KMG-II): from individual species to whole genera.</title>
        <authorList>
            <person name="Goeker M."/>
        </authorList>
    </citation>
    <scope>NUCLEOTIDE SEQUENCE [LARGE SCALE GENOMIC DNA]</scope>
    <source>
        <strain evidence="2 3">YU 961-1</strain>
    </source>
</reference>
<evidence type="ECO:0000313" key="2">
    <source>
        <dbReference type="EMBL" id="PPK70235.1"/>
    </source>
</evidence>
<dbReference type="EMBL" id="PTIX01000002">
    <property type="protein sequence ID" value="PPK70235.1"/>
    <property type="molecule type" value="Genomic_DNA"/>
</dbReference>
<dbReference type="RefSeq" id="WP_181043313.1">
    <property type="nucleotide sequence ID" value="NZ_CP154825.1"/>
</dbReference>
<evidence type="ECO:0000256" key="1">
    <source>
        <dbReference type="SAM" id="Phobius"/>
    </source>
</evidence>
<name>A0A2S6GYC8_9PSEU</name>
<dbReference type="Proteomes" id="UP000239203">
    <property type="component" value="Unassembled WGS sequence"/>
</dbReference>
<keyword evidence="3" id="KW-1185">Reference proteome</keyword>
<dbReference type="AlphaFoldDB" id="A0A2S6GYC8"/>